<dbReference type="Proteomes" id="UP000295416">
    <property type="component" value="Unassembled WGS sequence"/>
</dbReference>
<evidence type="ECO:0000259" key="3">
    <source>
        <dbReference type="Pfam" id="PF01551"/>
    </source>
</evidence>
<gene>
    <name evidence="5" type="ORF">EV207_1257</name>
</gene>
<evidence type="ECO:0000313" key="6">
    <source>
        <dbReference type="Proteomes" id="UP000295416"/>
    </source>
</evidence>
<keyword evidence="2" id="KW-0472">Membrane</keyword>
<evidence type="ECO:0000259" key="4">
    <source>
        <dbReference type="Pfam" id="PF13702"/>
    </source>
</evidence>
<dbReference type="InterPro" id="IPR011055">
    <property type="entry name" value="Dup_hybrid_motif"/>
</dbReference>
<dbReference type="Gene3D" id="1.10.530.10">
    <property type="match status" value="1"/>
</dbReference>
<dbReference type="PANTHER" id="PTHR21666">
    <property type="entry name" value="PEPTIDASE-RELATED"/>
    <property type="match status" value="1"/>
</dbReference>
<dbReference type="AlphaFoldDB" id="A0A4R2NRK6"/>
<dbReference type="SUPFAM" id="SSF51261">
    <property type="entry name" value="Duplicated hybrid motif"/>
    <property type="match status" value="1"/>
</dbReference>
<dbReference type="RefSeq" id="WP_132747006.1">
    <property type="nucleotide sequence ID" value="NZ_SLXK01000025.1"/>
</dbReference>
<feature type="transmembrane region" description="Helical" evidence="2">
    <location>
        <begin position="20"/>
        <end position="42"/>
    </location>
</feature>
<keyword evidence="1" id="KW-0732">Signal</keyword>
<keyword evidence="6" id="KW-1185">Reference proteome</keyword>
<dbReference type="GO" id="GO:0004222">
    <property type="term" value="F:metalloendopeptidase activity"/>
    <property type="evidence" value="ECO:0007669"/>
    <property type="project" value="TreeGrafter"/>
</dbReference>
<protein>
    <submittedName>
        <fullName evidence="5">Peptidase M23-like protein</fullName>
    </submittedName>
</protein>
<dbReference type="CDD" id="cd12797">
    <property type="entry name" value="M23_peptidase"/>
    <property type="match status" value="1"/>
</dbReference>
<keyword evidence="2" id="KW-1133">Transmembrane helix</keyword>
<dbReference type="OrthoDB" id="9813368at2"/>
<dbReference type="InterPro" id="IPR016047">
    <property type="entry name" value="M23ase_b-sheet_dom"/>
</dbReference>
<dbReference type="Pfam" id="PF01551">
    <property type="entry name" value="Peptidase_M23"/>
    <property type="match status" value="1"/>
</dbReference>
<dbReference type="InterPro" id="IPR047194">
    <property type="entry name" value="CwlT-like_lysozyme"/>
</dbReference>
<sequence length="372" mass="40618">MENAKAIIQSVFRTLLMKILFSTGGLIAVGIILIIIIVASILPNDDDFSLEGGGQVVSESVLQWKDDIAKEVERQGMDKDIVIILLAILQQESGGNLKGSNGDIFQASESKCGQIGCITDPKESIEQGVKQFKRVLKASHNNIKVAIQSYNFGIGFADYAQKQNDGKYSKEIAIAFSKMQMQKVANPSNYTCIRQEGKKYGACYGDILYVSSVMKYVGEIKSGKPQPTNYDGELGYPLKSITVTSEFGRRIDPITGEKGEDHHGIDLACTEGVTKVYASADGEVLPTNHSSSLGNYVVIKHDDHFYTGYAHMSQKIAQPGEIKQGDPVGICGSSGSATGPHLHFTVQNDDFSNPNRKNYNPRNYLDFGARVK</sequence>
<proteinExistence type="predicted"/>
<dbReference type="InterPro" id="IPR050570">
    <property type="entry name" value="Cell_wall_metabolism_enzyme"/>
</dbReference>
<accession>A0A4R2NRK6</accession>
<evidence type="ECO:0000256" key="2">
    <source>
        <dbReference type="SAM" id="Phobius"/>
    </source>
</evidence>
<dbReference type="SUPFAM" id="SSF53955">
    <property type="entry name" value="Lysozyme-like"/>
    <property type="match status" value="1"/>
</dbReference>
<dbReference type="InterPro" id="IPR023346">
    <property type="entry name" value="Lysozyme-like_dom_sf"/>
</dbReference>
<dbReference type="Pfam" id="PF13702">
    <property type="entry name" value="Lysozyme_like"/>
    <property type="match status" value="1"/>
</dbReference>
<feature type="domain" description="M23ase beta-sheet core" evidence="3">
    <location>
        <begin position="261"/>
        <end position="349"/>
    </location>
</feature>
<evidence type="ECO:0000256" key="1">
    <source>
        <dbReference type="ARBA" id="ARBA00022729"/>
    </source>
</evidence>
<dbReference type="Gene3D" id="2.70.70.10">
    <property type="entry name" value="Glucose Permease (Domain IIA)"/>
    <property type="match status" value="1"/>
</dbReference>
<dbReference type="EMBL" id="SLXK01000025">
    <property type="protein sequence ID" value="TCP24447.1"/>
    <property type="molecule type" value="Genomic_DNA"/>
</dbReference>
<evidence type="ECO:0000313" key="5">
    <source>
        <dbReference type="EMBL" id="TCP24447.1"/>
    </source>
</evidence>
<feature type="domain" description="CwlT-like lysozyme" evidence="4">
    <location>
        <begin position="59"/>
        <end position="216"/>
    </location>
</feature>
<comment type="caution">
    <text evidence="5">The sequence shown here is derived from an EMBL/GenBank/DDBJ whole genome shotgun (WGS) entry which is preliminary data.</text>
</comment>
<dbReference type="CDD" id="cd16891">
    <property type="entry name" value="CwlT-like"/>
    <property type="match status" value="1"/>
</dbReference>
<name>A0A4R2NRK6_9BACL</name>
<organism evidence="5 6">
    <name type="scientific">Scopulibacillus darangshiensis</name>
    <dbReference type="NCBI Taxonomy" id="442528"/>
    <lineage>
        <taxon>Bacteria</taxon>
        <taxon>Bacillati</taxon>
        <taxon>Bacillota</taxon>
        <taxon>Bacilli</taxon>
        <taxon>Bacillales</taxon>
        <taxon>Sporolactobacillaceae</taxon>
        <taxon>Scopulibacillus</taxon>
    </lineage>
</organism>
<dbReference type="PANTHER" id="PTHR21666:SF289">
    <property type="entry name" value="L-ALA--D-GLU ENDOPEPTIDASE"/>
    <property type="match status" value="1"/>
</dbReference>
<keyword evidence="2" id="KW-0812">Transmembrane</keyword>
<reference evidence="5 6" key="1">
    <citation type="submission" date="2019-03" db="EMBL/GenBank/DDBJ databases">
        <title>Genomic Encyclopedia of Type Strains, Phase IV (KMG-IV): sequencing the most valuable type-strain genomes for metagenomic binning, comparative biology and taxonomic classification.</title>
        <authorList>
            <person name="Goeker M."/>
        </authorList>
    </citation>
    <scope>NUCLEOTIDE SEQUENCE [LARGE SCALE GENOMIC DNA]</scope>
    <source>
        <strain evidence="5 6">DSM 19377</strain>
    </source>
</reference>